<proteinExistence type="predicted"/>
<dbReference type="SMART" id="SM00014">
    <property type="entry name" value="acidPPc"/>
    <property type="match status" value="1"/>
</dbReference>
<dbReference type="RefSeq" id="WP_177963766.1">
    <property type="nucleotide sequence ID" value="NZ_JBBMEX010000004.1"/>
</dbReference>
<keyword evidence="1" id="KW-1133">Transmembrane helix</keyword>
<evidence type="ECO:0000313" key="3">
    <source>
        <dbReference type="EMBL" id="MEQ2557296.1"/>
    </source>
</evidence>
<dbReference type="EMBL" id="JBBMEX010000004">
    <property type="protein sequence ID" value="MEQ2557296.1"/>
    <property type="molecule type" value="Genomic_DNA"/>
</dbReference>
<accession>A0ABV1HC47</accession>
<dbReference type="InterPro" id="IPR036938">
    <property type="entry name" value="PAP2/HPO_sf"/>
</dbReference>
<reference evidence="3 4" key="1">
    <citation type="submission" date="2024-03" db="EMBL/GenBank/DDBJ databases">
        <title>Human intestinal bacterial collection.</title>
        <authorList>
            <person name="Pauvert C."/>
            <person name="Hitch T.C.A."/>
            <person name="Clavel T."/>
        </authorList>
    </citation>
    <scope>NUCLEOTIDE SEQUENCE [LARGE SCALE GENOMIC DNA]</scope>
    <source>
        <strain evidence="3 4">CLA-AA-H185</strain>
    </source>
</reference>
<evidence type="ECO:0000313" key="4">
    <source>
        <dbReference type="Proteomes" id="UP001454489"/>
    </source>
</evidence>
<feature type="transmembrane region" description="Helical" evidence="1">
    <location>
        <begin position="34"/>
        <end position="51"/>
    </location>
</feature>
<feature type="domain" description="Phosphatidic acid phosphatase type 2/haloperoxidase" evidence="2">
    <location>
        <begin position="57"/>
        <end position="168"/>
    </location>
</feature>
<keyword evidence="1" id="KW-0812">Transmembrane</keyword>
<evidence type="ECO:0000259" key="2">
    <source>
        <dbReference type="SMART" id="SM00014"/>
    </source>
</evidence>
<organism evidence="3 4">
    <name type="scientific">Maccoyibacter intestinihominis</name>
    <dbReference type="NCBI Taxonomy" id="3133499"/>
    <lineage>
        <taxon>Bacteria</taxon>
        <taxon>Bacillati</taxon>
        <taxon>Bacillota</taxon>
        <taxon>Clostridia</taxon>
        <taxon>Lachnospirales</taxon>
        <taxon>Lachnospiraceae</taxon>
        <taxon>Maccoyibacter</taxon>
    </lineage>
</organism>
<dbReference type="PANTHER" id="PTHR14969:SF13">
    <property type="entry name" value="AT30094P"/>
    <property type="match status" value="1"/>
</dbReference>
<dbReference type="Proteomes" id="UP001454489">
    <property type="component" value="Unassembled WGS sequence"/>
</dbReference>
<evidence type="ECO:0000256" key="1">
    <source>
        <dbReference type="SAM" id="Phobius"/>
    </source>
</evidence>
<keyword evidence="4" id="KW-1185">Reference proteome</keyword>
<dbReference type="CDD" id="cd03392">
    <property type="entry name" value="PAP2_like_2"/>
    <property type="match status" value="1"/>
</dbReference>
<dbReference type="Gene3D" id="1.20.144.10">
    <property type="entry name" value="Phosphatidic acid phosphatase type 2/haloperoxidase"/>
    <property type="match status" value="2"/>
</dbReference>
<dbReference type="SUPFAM" id="SSF48317">
    <property type="entry name" value="Acid phosphatase/Vanadium-dependent haloperoxidase"/>
    <property type="match status" value="1"/>
</dbReference>
<feature type="transmembrane region" description="Helical" evidence="1">
    <location>
        <begin position="128"/>
        <end position="147"/>
    </location>
</feature>
<keyword evidence="1" id="KW-0472">Membrane</keyword>
<gene>
    <name evidence="3" type="ORF">WMO43_05305</name>
</gene>
<dbReference type="PANTHER" id="PTHR14969">
    <property type="entry name" value="SPHINGOSINE-1-PHOSPHATE PHOSPHOHYDROLASE"/>
    <property type="match status" value="1"/>
</dbReference>
<protein>
    <submittedName>
        <fullName evidence="3">Phosphatase PAP2 family protein</fullName>
    </submittedName>
</protein>
<comment type="caution">
    <text evidence="3">The sequence shown here is derived from an EMBL/GenBank/DDBJ whole genome shotgun (WGS) entry which is preliminary data.</text>
</comment>
<dbReference type="Pfam" id="PF01569">
    <property type="entry name" value="PAP2"/>
    <property type="match status" value="1"/>
</dbReference>
<feature type="transmembrane region" description="Helical" evidence="1">
    <location>
        <begin position="102"/>
        <end position="121"/>
    </location>
</feature>
<dbReference type="InterPro" id="IPR000326">
    <property type="entry name" value="PAP2/HPO"/>
</dbReference>
<name>A0ABV1HC47_9FIRM</name>
<sequence length="183" mass="20614">MEWLFHLDASLLLWIQENLRVSWLTPFFKQITKLGNVGWFWIFLTVILLLIPKQRRTGAMCAASLVGSVVVNNLFLKNVVARTRPYEVVEGLTRLIEKQSDYSFPSGHTAASFAAAVILFLQLPKKYGIPALILAVLISFSRLYLGVHYPTDVLAGAVSGTLIALAVHWIFEKKKEKHSENCE</sequence>
<feature type="transmembrane region" description="Helical" evidence="1">
    <location>
        <begin position="153"/>
        <end position="171"/>
    </location>
</feature>